<organism evidence="3 4">
    <name type="scientific">Armillaria novae-zelandiae</name>
    <dbReference type="NCBI Taxonomy" id="153914"/>
    <lineage>
        <taxon>Eukaryota</taxon>
        <taxon>Fungi</taxon>
        <taxon>Dikarya</taxon>
        <taxon>Basidiomycota</taxon>
        <taxon>Agaricomycotina</taxon>
        <taxon>Agaricomycetes</taxon>
        <taxon>Agaricomycetidae</taxon>
        <taxon>Agaricales</taxon>
        <taxon>Marasmiineae</taxon>
        <taxon>Physalacriaceae</taxon>
        <taxon>Armillaria</taxon>
    </lineage>
</organism>
<sequence>MKPRTLIHYIHSDTSMVTEDVIKIVRRAARSPHSYCLIQAMGCFFPRYFLICIFLLLQRGILGRLVNATIDDQSLSLFYYPEDAWNDSKYPCQKCTAHPDASMAINSTWHDSTFDQDAKISPNEVRRVSTMFNGTAIYVKCILAKTTSSPTGNSDMSFYIDDDLVGQFSHTAPGEPGFEYNVTVYANSSIPPGMHRFTVQNGHVGGSKSLLLFDAFIYSYDDGESDNDISGATTTMSVGTIIGVVVALIVAGVLGITIFLLYRRRRLLLKFGNRHAIREAYRDRRPRVPPSTITPSRTTRAFPSSYHCAPPSTASMSSFVANSCPSMRQGDNWPILDLQRRDHLANTPHNYHTRERGPPDDEEDCDSWSSNGTRLEGSERSVHHEAIER</sequence>
<evidence type="ECO:0000256" key="2">
    <source>
        <dbReference type="SAM" id="Phobius"/>
    </source>
</evidence>
<proteinExistence type="predicted"/>
<comment type="caution">
    <text evidence="3">The sequence shown here is derived from an EMBL/GenBank/DDBJ whole genome shotgun (WGS) entry which is preliminary data.</text>
</comment>
<feature type="compositionally biased region" description="Basic and acidic residues" evidence="1">
    <location>
        <begin position="376"/>
        <end position="389"/>
    </location>
</feature>
<name>A0AA39T8U3_9AGAR</name>
<dbReference type="EMBL" id="JAUEPR010000043">
    <property type="protein sequence ID" value="KAK0472181.1"/>
    <property type="molecule type" value="Genomic_DNA"/>
</dbReference>
<dbReference type="AlphaFoldDB" id="A0AA39T8U3"/>
<feature type="region of interest" description="Disordered" evidence="1">
    <location>
        <begin position="286"/>
        <end position="305"/>
    </location>
</feature>
<feature type="compositionally biased region" description="Low complexity" evidence="1">
    <location>
        <begin position="290"/>
        <end position="300"/>
    </location>
</feature>
<protein>
    <submittedName>
        <fullName evidence="3">Uncharacterized protein</fullName>
    </submittedName>
</protein>
<evidence type="ECO:0000256" key="1">
    <source>
        <dbReference type="SAM" id="MobiDB-lite"/>
    </source>
</evidence>
<keyword evidence="2" id="KW-1133">Transmembrane helix</keyword>
<feature type="transmembrane region" description="Helical" evidence="2">
    <location>
        <begin position="238"/>
        <end position="262"/>
    </location>
</feature>
<feature type="transmembrane region" description="Helical" evidence="2">
    <location>
        <begin position="35"/>
        <end position="57"/>
    </location>
</feature>
<dbReference type="Proteomes" id="UP001175227">
    <property type="component" value="Unassembled WGS sequence"/>
</dbReference>
<evidence type="ECO:0000313" key="4">
    <source>
        <dbReference type="Proteomes" id="UP001175227"/>
    </source>
</evidence>
<reference evidence="3" key="1">
    <citation type="submission" date="2023-06" db="EMBL/GenBank/DDBJ databases">
        <authorList>
            <consortium name="Lawrence Berkeley National Laboratory"/>
            <person name="Ahrendt S."/>
            <person name="Sahu N."/>
            <person name="Indic B."/>
            <person name="Wong-Bajracharya J."/>
            <person name="Merenyi Z."/>
            <person name="Ke H.-M."/>
            <person name="Monk M."/>
            <person name="Kocsube S."/>
            <person name="Drula E."/>
            <person name="Lipzen A."/>
            <person name="Balint B."/>
            <person name="Henrissat B."/>
            <person name="Andreopoulos B."/>
            <person name="Martin F.M."/>
            <person name="Harder C.B."/>
            <person name="Rigling D."/>
            <person name="Ford K.L."/>
            <person name="Foster G.D."/>
            <person name="Pangilinan J."/>
            <person name="Papanicolaou A."/>
            <person name="Barry K."/>
            <person name="LaButti K."/>
            <person name="Viragh M."/>
            <person name="Koriabine M."/>
            <person name="Yan M."/>
            <person name="Riley R."/>
            <person name="Champramary S."/>
            <person name="Plett K.L."/>
            <person name="Tsai I.J."/>
            <person name="Slot J."/>
            <person name="Sipos G."/>
            <person name="Plett J."/>
            <person name="Nagy L.G."/>
            <person name="Grigoriev I.V."/>
        </authorList>
    </citation>
    <scope>NUCLEOTIDE SEQUENCE</scope>
    <source>
        <strain evidence="3">ICMP 16352</strain>
    </source>
</reference>
<evidence type="ECO:0000313" key="3">
    <source>
        <dbReference type="EMBL" id="KAK0472181.1"/>
    </source>
</evidence>
<keyword evidence="4" id="KW-1185">Reference proteome</keyword>
<accession>A0AA39T8U3</accession>
<gene>
    <name evidence="3" type="ORF">IW261DRAFT_1509427</name>
</gene>
<keyword evidence="2" id="KW-0472">Membrane</keyword>
<keyword evidence="2" id="KW-0812">Transmembrane</keyword>
<feature type="region of interest" description="Disordered" evidence="1">
    <location>
        <begin position="348"/>
        <end position="389"/>
    </location>
</feature>